<dbReference type="OrthoDB" id="7486109at2759"/>
<dbReference type="InterPro" id="IPR002017">
    <property type="entry name" value="Spectrin_repeat"/>
</dbReference>
<feature type="coiled-coil region" evidence="1">
    <location>
        <begin position="74"/>
        <end position="108"/>
    </location>
</feature>
<keyword evidence="1" id="KW-0175">Coiled coil</keyword>
<sequence length="152" mass="17037">MYPVSRRADTLVSSARADELQWGSRGGSRRRSSQTAPATAALLATFDTSVQQIRDWVSAEVEMLRAQAVVVGDVDEILSQLDKQKGVLRELEQKKPQLDELLHTAESLKGTENRQQLHGKESHQTFGKQSCRGQRPQMATFESRSDQIIFVI</sequence>
<evidence type="ECO:0000256" key="2">
    <source>
        <dbReference type="SAM" id="MobiDB-lite"/>
    </source>
</evidence>
<dbReference type="GO" id="GO:0005886">
    <property type="term" value="C:plasma membrane"/>
    <property type="evidence" value="ECO:0007669"/>
    <property type="project" value="TreeGrafter"/>
</dbReference>
<dbReference type="InterPro" id="IPR050774">
    <property type="entry name" value="KCMF1/Dystrophin"/>
</dbReference>
<gene>
    <name evidence="3" type="ORF">PMACD_LOCUS9644</name>
</gene>
<dbReference type="PANTHER" id="PTHR12268">
    <property type="entry name" value="E3 UBIQUITIN-PROTEIN LIGASE KCMF1"/>
    <property type="match status" value="1"/>
</dbReference>
<dbReference type="GO" id="GO:0099536">
    <property type="term" value="P:synaptic signaling"/>
    <property type="evidence" value="ECO:0007669"/>
    <property type="project" value="TreeGrafter"/>
</dbReference>
<dbReference type="AlphaFoldDB" id="A0A821TXV0"/>
<evidence type="ECO:0000313" key="3">
    <source>
        <dbReference type="EMBL" id="CAF4881408.1"/>
    </source>
</evidence>
<dbReference type="Pfam" id="PF00435">
    <property type="entry name" value="Spectrin"/>
    <property type="match status" value="1"/>
</dbReference>
<dbReference type="PANTHER" id="PTHR12268:SF16">
    <property type="entry name" value="DYSTROPHIN-RELATED PROTEIN 2"/>
    <property type="match status" value="1"/>
</dbReference>
<name>A0A821TXV0_9NEOP</name>
<keyword evidence="4" id="KW-1185">Reference proteome</keyword>
<dbReference type="GO" id="GO:0045202">
    <property type="term" value="C:synapse"/>
    <property type="evidence" value="ECO:0007669"/>
    <property type="project" value="GOC"/>
</dbReference>
<protein>
    <submittedName>
        <fullName evidence="3">Uncharacterized protein</fullName>
    </submittedName>
</protein>
<feature type="region of interest" description="Disordered" evidence="2">
    <location>
        <begin position="110"/>
        <end position="138"/>
    </location>
</feature>
<evidence type="ECO:0000256" key="1">
    <source>
        <dbReference type="SAM" id="Coils"/>
    </source>
</evidence>
<proteinExistence type="predicted"/>
<organism evidence="3 4">
    <name type="scientific">Pieris macdunnoughi</name>
    <dbReference type="NCBI Taxonomy" id="345717"/>
    <lineage>
        <taxon>Eukaryota</taxon>
        <taxon>Metazoa</taxon>
        <taxon>Ecdysozoa</taxon>
        <taxon>Arthropoda</taxon>
        <taxon>Hexapoda</taxon>
        <taxon>Insecta</taxon>
        <taxon>Pterygota</taxon>
        <taxon>Neoptera</taxon>
        <taxon>Endopterygota</taxon>
        <taxon>Lepidoptera</taxon>
        <taxon>Glossata</taxon>
        <taxon>Ditrysia</taxon>
        <taxon>Papilionoidea</taxon>
        <taxon>Pieridae</taxon>
        <taxon>Pierinae</taxon>
        <taxon>Pieris</taxon>
    </lineage>
</organism>
<dbReference type="EMBL" id="CAJOBZ010000027">
    <property type="protein sequence ID" value="CAF4881408.1"/>
    <property type="molecule type" value="Genomic_DNA"/>
</dbReference>
<comment type="caution">
    <text evidence="3">The sequence shown here is derived from an EMBL/GenBank/DDBJ whole genome shotgun (WGS) entry which is preliminary data.</text>
</comment>
<dbReference type="Proteomes" id="UP000663880">
    <property type="component" value="Unassembled WGS sequence"/>
</dbReference>
<dbReference type="SUPFAM" id="SSF46966">
    <property type="entry name" value="Spectrin repeat"/>
    <property type="match status" value="1"/>
</dbReference>
<accession>A0A821TXV0</accession>
<dbReference type="Gene3D" id="1.20.58.60">
    <property type="match status" value="1"/>
</dbReference>
<evidence type="ECO:0000313" key="4">
    <source>
        <dbReference type="Proteomes" id="UP000663880"/>
    </source>
</evidence>
<reference evidence="3" key="1">
    <citation type="submission" date="2021-02" db="EMBL/GenBank/DDBJ databases">
        <authorList>
            <person name="Steward A R."/>
        </authorList>
    </citation>
    <scope>NUCLEOTIDE SEQUENCE</scope>
</reference>